<organism evidence="17 18">
    <name type="scientific">Celerinatantimonas yamalensis</name>
    <dbReference type="NCBI Taxonomy" id="559956"/>
    <lineage>
        <taxon>Bacteria</taxon>
        <taxon>Pseudomonadati</taxon>
        <taxon>Pseudomonadota</taxon>
        <taxon>Gammaproteobacteria</taxon>
        <taxon>Celerinatantimonadaceae</taxon>
        <taxon>Celerinatantimonas</taxon>
    </lineage>
</organism>
<feature type="domain" description="Signal transduction histidine kinase internal region" evidence="15">
    <location>
        <begin position="372"/>
        <end position="450"/>
    </location>
</feature>
<comment type="caution">
    <text evidence="17">The sequence shown here is derived from an EMBL/GenBank/DDBJ whole genome shotgun (WGS) entry which is preliminary data.</text>
</comment>
<dbReference type="EMBL" id="JBEQCT010000009">
    <property type="protein sequence ID" value="MFM2486516.1"/>
    <property type="molecule type" value="Genomic_DNA"/>
</dbReference>
<dbReference type="PANTHER" id="PTHR34220:SF10">
    <property type="entry name" value="SENSOR HISTIDINE KINASE BTSS"/>
    <property type="match status" value="1"/>
</dbReference>
<evidence type="ECO:0000256" key="9">
    <source>
        <dbReference type="ARBA" id="ARBA00022777"/>
    </source>
</evidence>
<keyword evidence="18" id="KW-1185">Reference proteome</keyword>
<feature type="domain" description="Signal transduction histidine kinase 5TM receptor LytS transmembrane region" evidence="16">
    <location>
        <begin position="31"/>
        <end position="201"/>
    </location>
</feature>
<dbReference type="SUPFAM" id="SSF55874">
    <property type="entry name" value="ATPase domain of HSP90 chaperone/DNA topoisomerase II/histidine kinase"/>
    <property type="match status" value="1"/>
</dbReference>
<reference evidence="17 18" key="1">
    <citation type="journal article" date="2013" name="Int. J. Syst. Evol. Microbiol.">
        <title>Celerinatantimonas yamalensis sp. nov., a cold-adapted diazotrophic bacterium from a cold permafrost brine.</title>
        <authorList>
            <person name="Shcherbakova V."/>
            <person name="Chuvilskaya N."/>
            <person name="Rivkina E."/>
            <person name="Demidov N."/>
            <person name="Uchaeva V."/>
            <person name="Suetin S."/>
            <person name="Suzina N."/>
            <person name="Gilichinsky D."/>
        </authorList>
    </citation>
    <scope>NUCLEOTIDE SEQUENCE [LARGE SCALE GENOMIC DNA]</scope>
    <source>
        <strain evidence="17 18">C7</strain>
    </source>
</reference>
<keyword evidence="6 17" id="KW-0808">Transferase</keyword>
<evidence type="ECO:0000256" key="10">
    <source>
        <dbReference type="ARBA" id="ARBA00022840"/>
    </source>
</evidence>
<dbReference type="Pfam" id="PF06580">
    <property type="entry name" value="His_kinase"/>
    <property type="match status" value="1"/>
</dbReference>
<dbReference type="EC" id="2.7.13.3" evidence="3"/>
<evidence type="ECO:0000313" key="17">
    <source>
        <dbReference type="EMBL" id="MFM2486516.1"/>
    </source>
</evidence>
<keyword evidence="8" id="KW-0547">Nucleotide-binding</keyword>
<sequence length="569" mass="63476">MPSIPHGMLIVSLAQQMSLFLVLAYLLSKTPLFTPVVLLSQRFSHRVFIYLLFSGFCILGTYFGQPIQDAIANTRAIGAVLGGLFGGPIVGFLVGLTGGLHRYQFGGFTNVACAISTTCEGLFAGCVYSFFRRNRRFSDVLYSPKQVFMVTLVAESLQMLILLLVAKPFVQSFALVRVIALPMLLANSMGAALFMAMINDRKSLYDKFSRTYSEKALQLAQRIVGVLPDLTTQSANQMAMILQQETGVSAVAITNRTQVLAFIGVGADHHLPGTDITSDLTRQAIDEDKVVFADGVQWVYQCSCSAHCPLTSALIIPLRCAGEVIGTVKLYESKRRLFLTINRTLGEGIARIIEEQMLSSHYQQQQILLAQSELKLVRAQIHPHFLFNALNTIAAVMRKDTHQARTLITDLALFLRTSLKQRQELVSLSEELRYTRAYLNIEQSRFGQRLQVEIDIPESWMTLQLPSFTLQPLVENAIKHGLSQKIGQGILRIYARHLPRQEYLIVEDNAGLYQNPSKDKQGLGLHIVDTRLRSHLGHQQGLSVECLPGLFTQVQIPMSGVHYVQRHIN</sequence>
<evidence type="ECO:0000256" key="5">
    <source>
        <dbReference type="ARBA" id="ARBA00022553"/>
    </source>
</evidence>
<keyword evidence="4" id="KW-1003">Cell membrane</keyword>
<evidence type="ECO:0000256" key="7">
    <source>
        <dbReference type="ARBA" id="ARBA00022692"/>
    </source>
</evidence>
<evidence type="ECO:0000259" key="15">
    <source>
        <dbReference type="Pfam" id="PF06580"/>
    </source>
</evidence>
<comment type="catalytic activity">
    <reaction evidence="1">
        <text>ATP + protein L-histidine = ADP + protein N-phospho-L-histidine.</text>
        <dbReference type="EC" id="2.7.13.3"/>
    </reaction>
</comment>
<proteinExistence type="predicted"/>
<evidence type="ECO:0000256" key="12">
    <source>
        <dbReference type="ARBA" id="ARBA00023012"/>
    </source>
</evidence>
<evidence type="ECO:0000256" key="6">
    <source>
        <dbReference type="ARBA" id="ARBA00022679"/>
    </source>
</evidence>
<dbReference type="InterPro" id="IPR036890">
    <property type="entry name" value="HATPase_C_sf"/>
</dbReference>
<dbReference type="SUPFAM" id="SSF55781">
    <property type="entry name" value="GAF domain-like"/>
    <property type="match status" value="1"/>
</dbReference>
<feature type="transmembrane region" description="Helical" evidence="14">
    <location>
        <begin position="47"/>
        <end position="64"/>
    </location>
</feature>
<feature type="transmembrane region" description="Helical" evidence="14">
    <location>
        <begin position="178"/>
        <end position="198"/>
    </location>
</feature>
<dbReference type="PANTHER" id="PTHR34220">
    <property type="entry name" value="SENSOR HISTIDINE KINASE YPDA"/>
    <property type="match status" value="1"/>
</dbReference>
<dbReference type="InterPro" id="IPR029016">
    <property type="entry name" value="GAF-like_dom_sf"/>
</dbReference>
<dbReference type="InterPro" id="IPR050640">
    <property type="entry name" value="Bact_2-comp_sensor_kinase"/>
</dbReference>
<comment type="subcellular location">
    <subcellularLocation>
        <location evidence="2">Cell membrane</location>
        <topology evidence="2">Multi-pass membrane protein</topology>
    </subcellularLocation>
</comment>
<protein>
    <recommendedName>
        <fullName evidence="3">histidine kinase</fullName>
        <ecNumber evidence="3">2.7.13.3</ecNumber>
    </recommendedName>
</protein>
<feature type="transmembrane region" description="Helical" evidence="14">
    <location>
        <begin position="7"/>
        <end position="27"/>
    </location>
</feature>
<evidence type="ECO:0000313" key="18">
    <source>
        <dbReference type="Proteomes" id="UP001629953"/>
    </source>
</evidence>
<keyword evidence="13 14" id="KW-0472">Membrane</keyword>
<keyword evidence="10" id="KW-0067">ATP-binding</keyword>
<keyword evidence="5" id="KW-0597">Phosphoprotein</keyword>
<evidence type="ECO:0000256" key="1">
    <source>
        <dbReference type="ARBA" id="ARBA00000085"/>
    </source>
</evidence>
<dbReference type="Proteomes" id="UP001629953">
    <property type="component" value="Unassembled WGS sequence"/>
</dbReference>
<evidence type="ECO:0000256" key="4">
    <source>
        <dbReference type="ARBA" id="ARBA00022475"/>
    </source>
</evidence>
<keyword evidence="9 17" id="KW-0418">Kinase</keyword>
<dbReference type="Gene3D" id="3.30.450.40">
    <property type="match status" value="1"/>
</dbReference>
<keyword evidence="12" id="KW-0902">Two-component regulatory system</keyword>
<dbReference type="InterPro" id="IPR010559">
    <property type="entry name" value="Sig_transdc_His_kin_internal"/>
</dbReference>
<dbReference type="InterPro" id="IPR011620">
    <property type="entry name" value="Sig_transdc_His_kinase_LytS_TM"/>
</dbReference>
<feature type="transmembrane region" description="Helical" evidence="14">
    <location>
        <begin position="147"/>
        <end position="166"/>
    </location>
</feature>
<gene>
    <name evidence="17" type="ORF">ABUE30_15900</name>
</gene>
<evidence type="ECO:0000256" key="14">
    <source>
        <dbReference type="SAM" id="Phobius"/>
    </source>
</evidence>
<evidence type="ECO:0000256" key="11">
    <source>
        <dbReference type="ARBA" id="ARBA00022989"/>
    </source>
</evidence>
<dbReference type="GO" id="GO:0004673">
    <property type="term" value="F:protein histidine kinase activity"/>
    <property type="evidence" value="ECO:0007669"/>
    <property type="project" value="UniProtKB-EC"/>
</dbReference>
<evidence type="ECO:0000256" key="13">
    <source>
        <dbReference type="ARBA" id="ARBA00023136"/>
    </source>
</evidence>
<feature type="transmembrane region" description="Helical" evidence="14">
    <location>
        <begin position="108"/>
        <end position="131"/>
    </location>
</feature>
<name>A0ABW9GD87_9GAMM</name>
<feature type="transmembrane region" description="Helical" evidence="14">
    <location>
        <begin position="76"/>
        <end position="96"/>
    </location>
</feature>
<dbReference type="Pfam" id="PF07694">
    <property type="entry name" value="5TM-5TMR_LYT"/>
    <property type="match status" value="1"/>
</dbReference>
<evidence type="ECO:0000259" key="16">
    <source>
        <dbReference type="Pfam" id="PF07694"/>
    </source>
</evidence>
<evidence type="ECO:0000256" key="2">
    <source>
        <dbReference type="ARBA" id="ARBA00004651"/>
    </source>
</evidence>
<dbReference type="Gene3D" id="3.30.565.10">
    <property type="entry name" value="Histidine kinase-like ATPase, C-terminal domain"/>
    <property type="match status" value="1"/>
</dbReference>
<evidence type="ECO:0000256" key="8">
    <source>
        <dbReference type="ARBA" id="ARBA00022741"/>
    </source>
</evidence>
<accession>A0ABW9GD87</accession>
<dbReference type="Pfam" id="PF15714">
    <property type="entry name" value="SpoVT_C"/>
    <property type="match status" value="1"/>
</dbReference>
<evidence type="ECO:0000256" key="3">
    <source>
        <dbReference type="ARBA" id="ARBA00012438"/>
    </source>
</evidence>
<dbReference type="RefSeq" id="WP_408624820.1">
    <property type="nucleotide sequence ID" value="NZ_JBEQCT010000009.1"/>
</dbReference>
<keyword evidence="7 14" id="KW-0812">Transmembrane</keyword>
<keyword evidence="11 14" id="KW-1133">Transmembrane helix</keyword>